<dbReference type="RefSeq" id="WP_215918138.1">
    <property type="nucleotide sequence ID" value="NZ_JAHKNI010000005.1"/>
</dbReference>
<dbReference type="Gene3D" id="3.10.450.50">
    <property type="match status" value="1"/>
</dbReference>
<comment type="caution">
    <text evidence="2">The sequence shown here is derived from an EMBL/GenBank/DDBJ whole genome shotgun (WGS) entry which is preliminary data.</text>
</comment>
<keyword evidence="3" id="KW-1185">Reference proteome</keyword>
<dbReference type="Proteomes" id="UP000733379">
    <property type="component" value="Unassembled WGS sequence"/>
</dbReference>
<feature type="compositionally biased region" description="Polar residues" evidence="1">
    <location>
        <begin position="129"/>
        <end position="140"/>
    </location>
</feature>
<gene>
    <name evidence="2" type="ORF">KO481_17040</name>
</gene>
<protein>
    <submittedName>
        <fullName evidence="2">DUF4440 domain-containing protein</fullName>
    </submittedName>
</protein>
<feature type="region of interest" description="Disordered" evidence="1">
    <location>
        <begin position="129"/>
        <end position="166"/>
    </location>
</feature>
<dbReference type="InterPro" id="IPR032710">
    <property type="entry name" value="NTF2-like_dom_sf"/>
</dbReference>
<accession>A0ABS6AYV4</accession>
<reference evidence="2 3" key="1">
    <citation type="submission" date="2021-06" db="EMBL/GenBank/DDBJ databases">
        <title>Actinomycetes sequencing.</title>
        <authorList>
            <person name="Shan Q."/>
        </authorList>
    </citation>
    <scope>NUCLEOTIDE SEQUENCE [LARGE SCALE GENOMIC DNA]</scope>
    <source>
        <strain evidence="2 3">NEAU-G5</strain>
    </source>
</reference>
<feature type="compositionally biased region" description="Low complexity" evidence="1">
    <location>
        <begin position="141"/>
        <end position="160"/>
    </location>
</feature>
<evidence type="ECO:0000256" key="1">
    <source>
        <dbReference type="SAM" id="MobiDB-lite"/>
    </source>
</evidence>
<dbReference type="EMBL" id="JAHKNI010000005">
    <property type="protein sequence ID" value="MBU3063228.1"/>
    <property type="molecule type" value="Genomic_DNA"/>
</dbReference>
<dbReference type="SUPFAM" id="SSF54427">
    <property type="entry name" value="NTF2-like"/>
    <property type="match status" value="1"/>
</dbReference>
<proteinExistence type="predicted"/>
<name>A0ABS6AYV4_9NOCA</name>
<evidence type="ECO:0000313" key="2">
    <source>
        <dbReference type="EMBL" id="MBU3063228.1"/>
    </source>
</evidence>
<sequence>MHTRPTLGDPARVTIAHEVATRFAEGLQQSGAAGDADGYDAAFAADVVWGSPYGASVAGYTELNAIHRRLMNAQVAPPSHFEVVGATSPAPGVVLTQISRLATEPGGFSEIALYVLVERDGRWWLAGAQNTPITQPPQRTGSGSAAPGAHAARKSGASAAVQDRLS</sequence>
<evidence type="ECO:0000313" key="3">
    <source>
        <dbReference type="Proteomes" id="UP000733379"/>
    </source>
</evidence>
<organism evidence="2 3">
    <name type="scientific">Nocardia albiluteola</name>
    <dbReference type="NCBI Taxonomy" id="2842303"/>
    <lineage>
        <taxon>Bacteria</taxon>
        <taxon>Bacillati</taxon>
        <taxon>Actinomycetota</taxon>
        <taxon>Actinomycetes</taxon>
        <taxon>Mycobacteriales</taxon>
        <taxon>Nocardiaceae</taxon>
        <taxon>Nocardia</taxon>
    </lineage>
</organism>